<evidence type="ECO:0000259" key="1">
    <source>
        <dbReference type="PROSITE" id="PS50995"/>
    </source>
</evidence>
<dbReference type="OrthoDB" id="122135at2"/>
<dbReference type="PANTHER" id="PTHR33164:SF99">
    <property type="entry name" value="MARR FAMILY REGULATORY PROTEIN"/>
    <property type="match status" value="1"/>
</dbReference>
<dbReference type="PROSITE" id="PS50995">
    <property type="entry name" value="HTH_MARR_2"/>
    <property type="match status" value="1"/>
</dbReference>
<dbReference type="InterPro" id="IPR039422">
    <property type="entry name" value="MarR/SlyA-like"/>
</dbReference>
<dbReference type="AlphaFoldDB" id="A0A328V993"/>
<dbReference type="GO" id="GO:0003700">
    <property type="term" value="F:DNA-binding transcription factor activity"/>
    <property type="evidence" value="ECO:0007669"/>
    <property type="project" value="InterPro"/>
</dbReference>
<dbReference type="Proteomes" id="UP000248706">
    <property type="component" value="Unassembled WGS sequence"/>
</dbReference>
<proteinExistence type="predicted"/>
<dbReference type="SMART" id="SM00347">
    <property type="entry name" value="HTH_MARR"/>
    <property type="match status" value="1"/>
</dbReference>
<dbReference type="SUPFAM" id="SSF46785">
    <property type="entry name" value="Winged helix' DNA-binding domain"/>
    <property type="match status" value="1"/>
</dbReference>
<dbReference type="InterPro" id="IPR036388">
    <property type="entry name" value="WH-like_DNA-bd_sf"/>
</dbReference>
<evidence type="ECO:0000313" key="3">
    <source>
        <dbReference type="Proteomes" id="UP000248706"/>
    </source>
</evidence>
<dbReference type="GO" id="GO:0006950">
    <property type="term" value="P:response to stress"/>
    <property type="evidence" value="ECO:0007669"/>
    <property type="project" value="TreeGrafter"/>
</dbReference>
<protein>
    <submittedName>
        <fullName evidence="2">MarR family transcriptional regulator</fullName>
    </submittedName>
</protein>
<dbReference type="Gene3D" id="1.10.10.10">
    <property type="entry name" value="Winged helix-like DNA-binding domain superfamily/Winged helix DNA-binding domain"/>
    <property type="match status" value="1"/>
</dbReference>
<accession>A0A328V993</accession>
<dbReference type="InterPro" id="IPR000835">
    <property type="entry name" value="HTH_MarR-typ"/>
</dbReference>
<dbReference type="EMBL" id="MCIF01000002">
    <property type="protein sequence ID" value="RAQ94216.1"/>
    <property type="molecule type" value="Genomic_DNA"/>
</dbReference>
<dbReference type="PRINTS" id="PR00598">
    <property type="entry name" value="HTHMARR"/>
</dbReference>
<organism evidence="2 3">
    <name type="scientific">Thermogemmatispora tikiterensis</name>
    <dbReference type="NCBI Taxonomy" id="1825093"/>
    <lineage>
        <taxon>Bacteria</taxon>
        <taxon>Bacillati</taxon>
        <taxon>Chloroflexota</taxon>
        <taxon>Ktedonobacteria</taxon>
        <taxon>Thermogemmatisporales</taxon>
        <taxon>Thermogemmatisporaceae</taxon>
        <taxon>Thermogemmatispora</taxon>
    </lineage>
</organism>
<gene>
    <name evidence="2" type="ORF">A4R35_01650</name>
</gene>
<evidence type="ECO:0000313" key="2">
    <source>
        <dbReference type="EMBL" id="RAQ94216.1"/>
    </source>
</evidence>
<keyword evidence="3" id="KW-1185">Reference proteome</keyword>
<feature type="domain" description="HTH marR-type" evidence="1">
    <location>
        <begin position="7"/>
        <end position="142"/>
    </location>
</feature>
<dbReference type="Pfam" id="PF12802">
    <property type="entry name" value="MarR_2"/>
    <property type="match status" value="1"/>
</dbReference>
<comment type="caution">
    <text evidence="2">The sequence shown here is derived from an EMBL/GenBank/DDBJ whole genome shotgun (WGS) entry which is preliminary data.</text>
</comment>
<dbReference type="PANTHER" id="PTHR33164">
    <property type="entry name" value="TRANSCRIPTIONAL REGULATOR, MARR FAMILY"/>
    <property type="match status" value="1"/>
</dbReference>
<dbReference type="RefSeq" id="WP_112425938.1">
    <property type="nucleotide sequence ID" value="NZ_MCIF01000002.1"/>
</dbReference>
<dbReference type="InterPro" id="IPR036390">
    <property type="entry name" value="WH_DNA-bd_sf"/>
</dbReference>
<sequence length="163" mass="18458">MESNQPLPRMIGALLRIPFQQTVARVHQRLMEAGYTDLRPTHFALLQQLRPEGLRVTELASLAQMTKQSMGAIVDYVEERGYIERIPDPKDGRARLVRLTPRGREVEQVARAAIGELETEWAQYLGPERFAALRSALQDLVTFIESQGEGGRLSYRDHDSASQ</sequence>
<reference evidence="2 3" key="1">
    <citation type="submission" date="2016-08" db="EMBL/GenBank/DDBJ databases">
        <title>Analysis of Carbohydrate Active Enzymes in Thermogemmatispora T81 Reveals Carbohydrate Degradation Ability.</title>
        <authorList>
            <person name="Tomazini A."/>
            <person name="Lal S."/>
            <person name="Stott M."/>
            <person name="Henrissat B."/>
            <person name="Polikarpov I."/>
            <person name="Sparling R."/>
            <person name="Levin D.B."/>
        </authorList>
    </citation>
    <scope>NUCLEOTIDE SEQUENCE [LARGE SCALE GENOMIC DNA]</scope>
    <source>
        <strain evidence="2 3">T81</strain>
    </source>
</reference>
<name>A0A328V993_9CHLR</name>